<gene>
    <name evidence="11" type="ORF">GGI25_001827</name>
</gene>
<dbReference type="InterPro" id="IPR001223">
    <property type="entry name" value="Glyco_hydro18_cat"/>
</dbReference>
<keyword evidence="9" id="KW-1133">Transmembrane helix</keyword>
<dbReference type="EMBL" id="JANBTW010000015">
    <property type="protein sequence ID" value="KAJ2679055.1"/>
    <property type="molecule type" value="Genomic_DNA"/>
</dbReference>
<dbReference type="PANTHER" id="PTHR11177:SF317">
    <property type="entry name" value="CHITINASE 12-RELATED"/>
    <property type="match status" value="1"/>
</dbReference>
<dbReference type="InterPro" id="IPR050314">
    <property type="entry name" value="Glycosyl_Hydrlase_18"/>
</dbReference>
<name>A0A9W8G946_9FUNG</name>
<comment type="caution">
    <text evidence="11">The sequence shown here is derived from an EMBL/GenBank/DDBJ whole genome shotgun (WGS) entry which is preliminary data.</text>
</comment>
<evidence type="ECO:0000256" key="5">
    <source>
        <dbReference type="ARBA" id="ARBA00023295"/>
    </source>
</evidence>
<evidence type="ECO:0000256" key="4">
    <source>
        <dbReference type="ARBA" id="ARBA00023277"/>
    </source>
</evidence>
<evidence type="ECO:0000313" key="12">
    <source>
        <dbReference type="Proteomes" id="UP001151518"/>
    </source>
</evidence>
<dbReference type="GO" id="GO:0008061">
    <property type="term" value="F:chitin binding"/>
    <property type="evidence" value="ECO:0007669"/>
    <property type="project" value="InterPro"/>
</dbReference>
<dbReference type="GO" id="GO:0000272">
    <property type="term" value="P:polysaccharide catabolic process"/>
    <property type="evidence" value="ECO:0007669"/>
    <property type="project" value="UniProtKB-KW"/>
</dbReference>
<dbReference type="Proteomes" id="UP001151518">
    <property type="component" value="Unassembled WGS sequence"/>
</dbReference>
<evidence type="ECO:0000256" key="7">
    <source>
        <dbReference type="RuleBase" id="RU000489"/>
    </source>
</evidence>
<dbReference type="SUPFAM" id="SSF54556">
    <property type="entry name" value="Chitinase insertion domain"/>
    <property type="match status" value="1"/>
</dbReference>
<evidence type="ECO:0000313" key="11">
    <source>
        <dbReference type="EMBL" id="KAJ2679055.1"/>
    </source>
</evidence>
<evidence type="ECO:0000259" key="10">
    <source>
        <dbReference type="PROSITE" id="PS51910"/>
    </source>
</evidence>
<dbReference type="PANTHER" id="PTHR11177">
    <property type="entry name" value="CHITINASE"/>
    <property type="match status" value="1"/>
</dbReference>
<evidence type="ECO:0000256" key="2">
    <source>
        <dbReference type="ARBA" id="ARBA00022801"/>
    </source>
</evidence>
<dbReference type="GO" id="GO:0006032">
    <property type="term" value="P:chitin catabolic process"/>
    <property type="evidence" value="ECO:0007669"/>
    <property type="project" value="UniProtKB-KW"/>
</dbReference>
<proteinExistence type="inferred from homology"/>
<dbReference type="GO" id="GO:0008843">
    <property type="term" value="F:endochitinase activity"/>
    <property type="evidence" value="ECO:0007669"/>
    <property type="project" value="UniProtKB-EC"/>
</dbReference>
<dbReference type="Pfam" id="PF00704">
    <property type="entry name" value="Glyco_hydro_18"/>
    <property type="match status" value="1"/>
</dbReference>
<keyword evidence="4" id="KW-0119">Carbohydrate metabolism</keyword>
<dbReference type="InterPro" id="IPR001579">
    <property type="entry name" value="Glyco_hydro_18_chit_AS"/>
</dbReference>
<keyword evidence="3" id="KW-0146">Chitin degradation</keyword>
<evidence type="ECO:0000256" key="8">
    <source>
        <dbReference type="RuleBase" id="RU004453"/>
    </source>
</evidence>
<evidence type="ECO:0000256" key="9">
    <source>
        <dbReference type="SAM" id="Phobius"/>
    </source>
</evidence>
<dbReference type="SMART" id="SM00636">
    <property type="entry name" value="Glyco_18"/>
    <property type="match status" value="1"/>
</dbReference>
<keyword evidence="9" id="KW-0472">Membrane</keyword>
<comment type="similarity">
    <text evidence="8">Belongs to the glycosyl hydrolase 18 family.</text>
</comment>
<protein>
    <recommendedName>
        <fullName evidence="10">GH18 domain-containing protein</fullName>
    </recommendedName>
</protein>
<reference evidence="11" key="1">
    <citation type="submission" date="2022-07" db="EMBL/GenBank/DDBJ databases">
        <title>Phylogenomic reconstructions and comparative analyses of Kickxellomycotina fungi.</title>
        <authorList>
            <person name="Reynolds N.K."/>
            <person name="Stajich J.E."/>
            <person name="Barry K."/>
            <person name="Grigoriev I.V."/>
            <person name="Crous P."/>
            <person name="Smith M.E."/>
        </authorList>
    </citation>
    <scope>NUCLEOTIDE SEQUENCE</scope>
    <source>
        <strain evidence="11">NRRL 3115</strain>
    </source>
</reference>
<keyword evidence="2 7" id="KW-0378">Hydrolase</keyword>
<feature type="domain" description="GH18" evidence="10">
    <location>
        <begin position="40"/>
        <end position="422"/>
    </location>
</feature>
<dbReference type="PROSITE" id="PS01095">
    <property type="entry name" value="GH18_1"/>
    <property type="match status" value="1"/>
</dbReference>
<dbReference type="OrthoDB" id="73875at2759"/>
<dbReference type="SUPFAM" id="SSF51445">
    <property type="entry name" value="(Trans)glycosidases"/>
    <property type="match status" value="1"/>
</dbReference>
<keyword evidence="9" id="KW-0812">Transmembrane</keyword>
<comment type="catalytic activity">
    <reaction evidence="1">
        <text>Random endo-hydrolysis of N-acetyl-beta-D-glucosaminide (1-&gt;4)-beta-linkages in chitin and chitodextrins.</text>
        <dbReference type="EC" id="3.2.1.14"/>
    </reaction>
</comment>
<organism evidence="11 12">
    <name type="scientific">Coemansia spiralis</name>
    <dbReference type="NCBI Taxonomy" id="417178"/>
    <lineage>
        <taxon>Eukaryota</taxon>
        <taxon>Fungi</taxon>
        <taxon>Fungi incertae sedis</taxon>
        <taxon>Zoopagomycota</taxon>
        <taxon>Kickxellomycotina</taxon>
        <taxon>Kickxellomycetes</taxon>
        <taxon>Kickxellales</taxon>
        <taxon>Kickxellaceae</taxon>
        <taxon>Coemansia</taxon>
    </lineage>
</organism>
<accession>A0A9W8G946</accession>
<dbReference type="InterPro" id="IPR029070">
    <property type="entry name" value="Chitinase_insertion_sf"/>
</dbReference>
<evidence type="ECO:0000256" key="3">
    <source>
        <dbReference type="ARBA" id="ARBA00023024"/>
    </source>
</evidence>
<evidence type="ECO:0000256" key="6">
    <source>
        <dbReference type="ARBA" id="ARBA00023326"/>
    </source>
</evidence>
<dbReference type="Gene3D" id="3.20.20.80">
    <property type="entry name" value="Glycosidases"/>
    <property type="match status" value="1"/>
</dbReference>
<feature type="transmembrane region" description="Helical" evidence="9">
    <location>
        <begin position="10"/>
        <end position="29"/>
    </location>
</feature>
<keyword evidence="5 7" id="KW-0326">Glycosidase</keyword>
<dbReference type="AlphaFoldDB" id="A0A9W8G946"/>
<dbReference type="InterPro" id="IPR011583">
    <property type="entry name" value="Chitinase_II/V-like_cat"/>
</dbReference>
<sequence>MQSHWSQKQLFAYSALTFILLSTLLYIPLRTQHSEPANMPRKVGYFTAWSIYDRKFVPADVPVEKLTHINYGFAKLENNCIAVGDSWADVEKEFPGSTYAPGDLRGNFGEFNNDNGTARRRNPQLRSLISVGGWTWSGGFSDMAASEATRRVFVHSVAEFLQNYKFDGIDIDWEHPVEGGMDGNKHSPRDAHNYLLLLRELRYYLDSQVPTPRFGRYEITIATSAAPFIYKHMDLHAISQVVDHINIMTYDYAGSWSSVTGHQQNLFRPAAGDSGINGNDTVSDYMHRGVPPEKIVLGVGFYGRGFSNVASSKSQVQELPGLGCPFSGVPQGTWEAGSFDYKALRSNHMVQGSGYTLYWDDAAKAPILYSAQDRVMITLDDPVAISWKADYVLKQRLGGIMIWELSQDHNNELLDKICEYLG</sequence>
<dbReference type="CDD" id="cd06548">
    <property type="entry name" value="GH18_chitinase"/>
    <property type="match status" value="1"/>
</dbReference>
<dbReference type="InterPro" id="IPR017853">
    <property type="entry name" value="GH"/>
</dbReference>
<keyword evidence="6" id="KW-0624">Polysaccharide degradation</keyword>
<dbReference type="Gene3D" id="3.10.50.10">
    <property type="match status" value="1"/>
</dbReference>
<evidence type="ECO:0000256" key="1">
    <source>
        <dbReference type="ARBA" id="ARBA00000822"/>
    </source>
</evidence>
<dbReference type="PROSITE" id="PS51910">
    <property type="entry name" value="GH18_2"/>
    <property type="match status" value="1"/>
</dbReference>